<dbReference type="Pfam" id="PF03401">
    <property type="entry name" value="TctC"/>
    <property type="match status" value="1"/>
</dbReference>
<comment type="similarity">
    <text evidence="1">Belongs to the UPF0065 (bug) family.</text>
</comment>
<dbReference type="PANTHER" id="PTHR42928">
    <property type="entry name" value="TRICARBOXYLATE-BINDING PROTEIN"/>
    <property type="match status" value="1"/>
</dbReference>
<evidence type="ECO:0000313" key="4">
    <source>
        <dbReference type="Proteomes" id="UP000031670"/>
    </source>
</evidence>
<protein>
    <submittedName>
        <fullName evidence="3">Putative exported protein</fullName>
    </submittedName>
</protein>
<sequence length="120" mass="12988">MKKLLSLISATSILVAGLIPLSAHAKDEWPSKNITLVVPFAAGGSTDILSRRVAELLQKEVGKPVVVENRPGAGSTIATGQLARERRDVDYRIIMLHRVTPLTHLFINHCLTIQLIASAS</sequence>
<feature type="chain" id="PRO_5002122102" evidence="2">
    <location>
        <begin position="26"/>
        <end position="120"/>
    </location>
</feature>
<organism evidence="3 4">
    <name type="scientific">Vibrio ishigakensis</name>
    <dbReference type="NCBI Taxonomy" id="1481914"/>
    <lineage>
        <taxon>Bacteria</taxon>
        <taxon>Pseudomonadati</taxon>
        <taxon>Pseudomonadota</taxon>
        <taxon>Gammaproteobacteria</taxon>
        <taxon>Vibrionales</taxon>
        <taxon>Vibrionaceae</taxon>
        <taxon>Vibrio</taxon>
    </lineage>
</organism>
<dbReference type="PANTHER" id="PTHR42928:SF5">
    <property type="entry name" value="BLR1237 PROTEIN"/>
    <property type="match status" value="1"/>
</dbReference>
<dbReference type="InterPro" id="IPR042100">
    <property type="entry name" value="Bug_dom1"/>
</dbReference>
<feature type="signal peptide" evidence="2">
    <location>
        <begin position="1"/>
        <end position="25"/>
    </location>
</feature>
<reference evidence="3 4" key="1">
    <citation type="submission" date="2015-01" db="EMBL/GenBank/DDBJ databases">
        <title>Vibrio sp. C5 JCM 19232 whole genome shotgun sequence.</title>
        <authorList>
            <person name="Sawabe T."/>
            <person name="Meirelles P."/>
            <person name="Feng G."/>
            <person name="Sayaka M."/>
            <person name="Hattori M."/>
            <person name="Ohkuma M."/>
        </authorList>
    </citation>
    <scope>NUCLEOTIDE SEQUENCE [LARGE SCALE GENOMIC DNA]</scope>
    <source>
        <strain evidence="3 4">JCM19232</strain>
    </source>
</reference>
<evidence type="ECO:0000256" key="1">
    <source>
        <dbReference type="ARBA" id="ARBA00006987"/>
    </source>
</evidence>
<keyword evidence="2" id="KW-0732">Signal</keyword>
<name>A0A0B8PDX1_9VIBR</name>
<evidence type="ECO:0000256" key="2">
    <source>
        <dbReference type="SAM" id="SignalP"/>
    </source>
</evidence>
<accession>A0A0B8PDX1</accession>
<dbReference type="EMBL" id="BBSA01000007">
    <property type="protein sequence ID" value="GAM62817.1"/>
    <property type="molecule type" value="Genomic_DNA"/>
</dbReference>
<reference evidence="3 4" key="2">
    <citation type="submission" date="2015-01" db="EMBL/GenBank/DDBJ databases">
        <authorList>
            <consortium name="NBRP consortium"/>
            <person name="Sawabe T."/>
            <person name="Meirelles P."/>
            <person name="Feng G."/>
            <person name="Sayaka M."/>
            <person name="Hattori M."/>
            <person name="Ohkuma M."/>
        </authorList>
    </citation>
    <scope>NUCLEOTIDE SEQUENCE [LARGE SCALE GENOMIC DNA]</scope>
    <source>
        <strain evidence="3 4">JCM19232</strain>
    </source>
</reference>
<dbReference type="AlphaFoldDB" id="A0A0B8PDX1"/>
<dbReference type="Gene3D" id="3.40.190.150">
    <property type="entry name" value="Bordetella uptake gene, domain 1"/>
    <property type="match status" value="1"/>
</dbReference>
<evidence type="ECO:0000313" key="3">
    <source>
        <dbReference type="EMBL" id="GAM62817.1"/>
    </source>
</evidence>
<gene>
    <name evidence="3" type="ORF">JCM19232_4494</name>
</gene>
<comment type="caution">
    <text evidence="3">The sequence shown here is derived from an EMBL/GenBank/DDBJ whole genome shotgun (WGS) entry which is preliminary data.</text>
</comment>
<dbReference type="InterPro" id="IPR005064">
    <property type="entry name" value="BUG"/>
</dbReference>
<proteinExistence type="inferred from homology"/>
<dbReference type="Proteomes" id="UP000031670">
    <property type="component" value="Unassembled WGS sequence"/>
</dbReference>